<organism evidence="1 2">
    <name type="scientific">Lederbergia ruris</name>
    <dbReference type="NCBI Taxonomy" id="217495"/>
    <lineage>
        <taxon>Bacteria</taxon>
        <taxon>Bacillati</taxon>
        <taxon>Bacillota</taxon>
        <taxon>Bacilli</taxon>
        <taxon>Bacillales</taxon>
        <taxon>Bacillaceae</taxon>
        <taxon>Lederbergia</taxon>
    </lineage>
</organism>
<accession>A0ABQ4KGI3</accession>
<comment type="caution">
    <text evidence="1">The sequence shown here is derived from an EMBL/GenBank/DDBJ whole genome shotgun (WGS) entry which is preliminary data.</text>
</comment>
<name>A0ABQ4KGI3_9BACI</name>
<gene>
    <name evidence="1" type="ORF">J8TS2_13260</name>
</gene>
<reference evidence="1 2" key="1">
    <citation type="submission" date="2021-03" db="EMBL/GenBank/DDBJ databases">
        <title>Antimicrobial resistance genes in bacteria isolated from Japanese honey, and their potential for conferring macrolide and lincosamide resistance in the American foulbrood pathogen Paenibacillus larvae.</title>
        <authorList>
            <person name="Okamoto M."/>
            <person name="Kumagai M."/>
            <person name="Kanamori H."/>
            <person name="Takamatsu D."/>
        </authorList>
    </citation>
    <scope>NUCLEOTIDE SEQUENCE [LARGE SCALE GENOMIC DNA]</scope>
    <source>
        <strain evidence="1 2">J8TS2</strain>
    </source>
</reference>
<sequence length="260" mass="30301">MNNPIKNQNIYIHMNDSDRFVISSGISFSNFINGIPLDLPNLLLIRHKFEDSHFNMHLLLDYADADSLKKLSADDVQGYGDFCWLDFTEEEYLNQLSGQEIAEILYMGHFKEHLKSPFYRKLQNQFVYLTGDDGRLNKTYYKSWEPFYSMLGAVISQKITHQREISFLNFRKKKSVPSIPGKILRSFMSDMKEGLVISIEKSNRNRSVIEVPVWVVGDFYDMDSMATEFENLSDHKQPDGKIVLDRKTGEWQSLTQMQVI</sequence>
<keyword evidence="2" id="KW-1185">Reference proteome</keyword>
<dbReference type="RefSeq" id="WP_246516788.1">
    <property type="nucleotide sequence ID" value="NZ_BORB01000008.1"/>
</dbReference>
<evidence type="ECO:0000313" key="1">
    <source>
        <dbReference type="EMBL" id="GIN57007.1"/>
    </source>
</evidence>
<evidence type="ECO:0008006" key="3">
    <source>
        <dbReference type="Google" id="ProtNLM"/>
    </source>
</evidence>
<evidence type="ECO:0000313" key="2">
    <source>
        <dbReference type="Proteomes" id="UP000679950"/>
    </source>
</evidence>
<dbReference type="EMBL" id="BORB01000008">
    <property type="protein sequence ID" value="GIN57007.1"/>
    <property type="molecule type" value="Genomic_DNA"/>
</dbReference>
<dbReference type="Proteomes" id="UP000679950">
    <property type="component" value="Unassembled WGS sequence"/>
</dbReference>
<proteinExistence type="predicted"/>
<protein>
    <recommendedName>
        <fullName evidence="3">Oxalate:formate antiporter</fullName>
    </recommendedName>
</protein>